<reference evidence="3" key="1">
    <citation type="journal article" date="2019" name="Int. J. Syst. Evol. Microbiol.">
        <title>The Global Catalogue of Microorganisms (GCM) 10K type strain sequencing project: providing services to taxonomists for standard genome sequencing and annotation.</title>
        <authorList>
            <consortium name="The Broad Institute Genomics Platform"/>
            <consortium name="The Broad Institute Genome Sequencing Center for Infectious Disease"/>
            <person name="Wu L."/>
            <person name="Ma J."/>
        </authorList>
    </citation>
    <scope>NUCLEOTIDE SEQUENCE [LARGE SCALE GENOMIC DNA]</scope>
    <source>
        <strain evidence="3">JCM 11882</strain>
    </source>
</reference>
<dbReference type="EMBL" id="JBHSHP010000023">
    <property type="protein sequence ID" value="MFC4755293.1"/>
    <property type="molecule type" value="Genomic_DNA"/>
</dbReference>
<accession>A0ABV9PUV3</accession>
<name>A0ABV9PUV3_9ACTN</name>
<feature type="region of interest" description="Disordered" evidence="1">
    <location>
        <begin position="14"/>
        <end position="50"/>
    </location>
</feature>
<organism evidence="2 3">
    <name type="scientific">Dietzia aurantiaca</name>
    <dbReference type="NCBI Taxonomy" id="983873"/>
    <lineage>
        <taxon>Bacteria</taxon>
        <taxon>Bacillati</taxon>
        <taxon>Actinomycetota</taxon>
        <taxon>Actinomycetes</taxon>
        <taxon>Mycobacteriales</taxon>
        <taxon>Dietziaceae</taxon>
        <taxon>Dietzia</taxon>
    </lineage>
</organism>
<keyword evidence="3" id="KW-1185">Reference proteome</keyword>
<evidence type="ECO:0000313" key="2">
    <source>
        <dbReference type="EMBL" id="MFC4755293.1"/>
    </source>
</evidence>
<evidence type="ECO:0000313" key="3">
    <source>
        <dbReference type="Proteomes" id="UP001595836"/>
    </source>
</evidence>
<proteinExistence type="predicted"/>
<sequence>MLVRGSDVGRPTEYGAGSVHWDFGPPLRRGRHGHMAGAEASPPVAEASRANGFEVPPRSWFCRQGDCSGIGLGGLAWTTDFGGKGGAGGYGGLESFGPVADPIEDREPRLRAVAARGRHG</sequence>
<protein>
    <submittedName>
        <fullName evidence="2">Uncharacterized protein</fullName>
    </submittedName>
</protein>
<comment type="caution">
    <text evidence="2">The sequence shown here is derived from an EMBL/GenBank/DDBJ whole genome shotgun (WGS) entry which is preliminary data.</text>
</comment>
<gene>
    <name evidence="2" type="ORF">ACFO7U_10945</name>
</gene>
<dbReference type="Proteomes" id="UP001595836">
    <property type="component" value="Unassembled WGS sequence"/>
</dbReference>
<dbReference type="RefSeq" id="WP_344989642.1">
    <property type="nucleotide sequence ID" value="NZ_BAABCD010000008.1"/>
</dbReference>
<evidence type="ECO:0000256" key="1">
    <source>
        <dbReference type="SAM" id="MobiDB-lite"/>
    </source>
</evidence>